<dbReference type="Gene3D" id="3.40.190.10">
    <property type="entry name" value="Periplasmic binding protein-like II"/>
    <property type="match status" value="2"/>
</dbReference>
<organism evidence="4 7">
    <name type="scientific">Streptomyces radicis</name>
    <dbReference type="NCBI Taxonomy" id="1750517"/>
    <lineage>
        <taxon>Bacteria</taxon>
        <taxon>Bacillati</taxon>
        <taxon>Actinomycetota</taxon>
        <taxon>Actinomycetes</taxon>
        <taxon>Kitasatosporales</taxon>
        <taxon>Streptomycetaceae</taxon>
        <taxon>Streptomyces</taxon>
    </lineage>
</organism>
<keyword evidence="2" id="KW-0813">Transport</keyword>
<dbReference type="EMBL" id="RBDY01000003">
    <property type="protein sequence ID" value="RKN25791.1"/>
    <property type="molecule type" value="Genomic_DNA"/>
</dbReference>
<evidence type="ECO:0000313" key="4">
    <source>
        <dbReference type="EMBL" id="RKN12156.1"/>
    </source>
</evidence>
<dbReference type="InterPro" id="IPR006059">
    <property type="entry name" value="SBP"/>
</dbReference>
<dbReference type="EMBL" id="RBDX01000002">
    <property type="protein sequence ID" value="RKN12156.1"/>
    <property type="molecule type" value="Genomic_DNA"/>
</dbReference>
<name>A0A3A9WWH4_9ACTN</name>
<evidence type="ECO:0000313" key="5">
    <source>
        <dbReference type="EMBL" id="RKN25791.1"/>
    </source>
</evidence>
<gene>
    <name evidence="5" type="ORF">D7318_05890</name>
    <name evidence="4" type="ORF">D7319_04590</name>
</gene>
<dbReference type="OrthoDB" id="3495561at2"/>
<keyword evidence="6" id="KW-1185">Reference proteome</keyword>
<evidence type="ECO:0000313" key="6">
    <source>
        <dbReference type="Proteomes" id="UP000268652"/>
    </source>
</evidence>
<reference evidence="6 7" key="1">
    <citation type="submission" date="2018-09" db="EMBL/GenBank/DDBJ databases">
        <title>Streptomyces sp. nov. DS1-2, an endophytic actinomycete isolated from roots of Dendrobium scabrilingue.</title>
        <authorList>
            <person name="Kuncharoen N."/>
            <person name="Kudo T."/>
            <person name="Ohkuma M."/>
            <person name="Yuki M."/>
            <person name="Tanasupawat S."/>
        </authorList>
    </citation>
    <scope>NUCLEOTIDE SEQUENCE [LARGE SCALE GENOMIC DNA]</scope>
    <source>
        <strain evidence="4 7">AZ1-7</strain>
        <strain evidence="5 6">DS1-2</strain>
    </source>
</reference>
<dbReference type="SUPFAM" id="SSF53850">
    <property type="entry name" value="Periplasmic binding protein-like II"/>
    <property type="match status" value="1"/>
</dbReference>
<dbReference type="Proteomes" id="UP000268652">
    <property type="component" value="Unassembled WGS sequence"/>
</dbReference>
<comment type="similarity">
    <text evidence="1">Belongs to the bacterial solute-binding protein 1 family.</text>
</comment>
<protein>
    <submittedName>
        <fullName evidence="4">Extracellular solute-binding protein</fullName>
    </submittedName>
</protein>
<dbReference type="Proteomes" id="UP000275024">
    <property type="component" value="Unassembled WGS sequence"/>
</dbReference>
<sequence>MRGRARDADTQYAVIHKEYALGTSIRRAVVFCAVPVLLAATACGSGVGTASVDPKDVGPAKGSITWYAINFGPEGLPQKLIDAFEKKHPDISVKYQPAPNNTDTMRATLTTEITGGSGSIDVFNGDVIWPAQFGAAHLAMPLDEHLPDDFWDRYTDQRARVTEHEGNHVAAPLYSDQGFMYYRKDLLAKHDIDVPETWEELRDAAERLQDGGDVRYGYVAQWANYEGLTVNFTEMSAAAGGRSVTKGEHDAAIDSPENRRVLEFMRGMITDGVAPSANTSFQEPQSLQTFVEGDAAFHRNWSHGLAEADNPDTSSVVGKVGVTEMPTFEGEKGPGKGALGGWNLMVNPHSEAIGAVLAFIEWMTGNEAQRILAENGVLPTVTDVLDDEELHEKNPVLALAADSELVTRPADTPRYPQVSNGIFTNVNGALAGSTTPVTALRSASDDIQRALEHNAL</sequence>
<evidence type="ECO:0000313" key="7">
    <source>
        <dbReference type="Proteomes" id="UP000275024"/>
    </source>
</evidence>
<dbReference type="PANTHER" id="PTHR43649:SF34">
    <property type="entry name" value="ABC TRANSPORTER PERIPLASMIC-BINDING PROTEIN YCJN-RELATED"/>
    <property type="match status" value="1"/>
</dbReference>
<dbReference type="AlphaFoldDB" id="A0A3A9WWH4"/>
<dbReference type="PANTHER" id="PTHR43649">
    <property type="entry name" value="ARABINOSE-BINDING PROTEIN-RELATED"/>
    <property type="match status" value="1"/>
</dbReference>
<comment type="caution">
    <text evidence="4">The sequence shown here is derived from an EMBL/GenBank/DDBJ whole genome shotgun (WGS) entry which is preliminary data.</text>
</comment>
<accession>A0A3A9WWH4</accession>
<keyword evidence="3" id="KW-0732">Signal</keyword>
<evidence type="ECO:0000256" key="2">
    <source>
        <dbReference type="ARBA" id="ARBA00022448"/>
    </source>
</evidence>
<proteinExistence type="inferred from homology"/>
<evidence type="ECO:0000256" key="3">
    <source>
        <dbReference type="ARBA" id="ARBA00022729"/>
    </source>
</evidence>
<dbReference type="InterPro" id="IPR050490">
    <property type="entry name" value="Bact_solute-bd_prot1"/>
</dbReference>
<evidence type="ECO:0000256" key="1">
    <source>
        <dbReference type="ARBA" id="ARBA00008520"/>
    </source>
</evidence>
<dbReference type="CDD" id="cd14750">
    <property type="entry name" value="PBP2_TMBP"/>
    <property type="match status" value="1"/>
</dbReference>
<dbReference type="Pfam" id="PF01547">
    <property type="entry name" value="SBP_bac_1"/>
    <property type="match status" value="1"/>
</dbReference>